<keyword evidence="3" id="KW-1185">Reference proteome</keyword>
<accession>A0A2G9UCJ8</accession>
<proteinExistence type="predicted"/>
<feature type="compositionally biased region" description="Polar residues" evidence="1">
    <location>
        <begin position="70"/>
        <end position="83"/>
    </location>
</feature>
<evidence type="ECO:0000313" key="3">
    <source>
        <dbReference type="Proteomes" id="UP000230423"/>
    </source>
</evidence>
<gene>
    <name evidence="2" type="ORF">TELCIR_10280</name>
</gene>
<evidence type="ECO:0000256" key="1">
    <source>
        <dbReference type="SAM" id="MobiDB-lite"/>
    </source>
</evidence>
<organism evidence="2 3">
    <name type="scientific">Teladorsagia circumcincta</name>
    <name type="common">Brown stomach worm</name>
    <name type="synonym">Ostertagia circumcincta</name>
    <dbReference type="NCBI Taxonomy" id="45464"/>
    <lineage>
        <taxon>Eukaryota</taxon>
        <taxon>Metazoa</taxon>
        <taxon>Ecdysozoa</taxon>
        <taxon>Nematoda</taxon>
        <taxon>Chromadorea</taxon>
        <taxon>Rhabditida</taxon>
        <taxon>Rhabditina</taxon>
        <taxon>Rhabditomorpha</taxon>
        <taxon>Strongyloidea</taxon>
        <taxon>Trichostrongylidae</taxon>
        <taxon>Teladorsagia</taxon>
    </lineage>
</organism>
<reference evidence="2 3" key="1">
    <citation type="submission" date="2015-09" db="EMBL/GenBank/DDBJ databases">
        <title>Draft genome of the parasitic nematode Teladorsagia circumcincta isolate WARC Sus (inbred).</title>
        <authorList>
            <person name="Mitreva M."/>
        </authorList>
    </citation>
    <scope>NUCLEOTIDE SEQUENCE [LARGE SCALE GENOMIC DNA]</scope>
    <source>
        <strain evidence="2 3">S</strain>
    </source>
</reference>
<dbReference type="EMBL" id="KZ347328">
    <property type="protein sequence ID" value="PIO67951.1"/>
    <property type="molecule type" value="Genomic_DNA"/>
</dbReference>
<dbReference type="Proteomes" id="UP000230423">
    <property type="component" value="Unassembled WGS sequence"/>
</dbReference>
<protein>
    <submittedName>
        <fullName evidence="2">Uncharacterized protein</fullName>
    </submittedName>
</protein>
<feature type="region of interest" description="Disordered" evidence="1">
    <location>
        <begin position="1"/>
        <end position="83"/>
    </location>
</feature>
<evidence type="ECO:0000313" key="2">
    <source>
        <dbReference type="EMBL" id="PIO67951.1"/>
    </source>
</evidence>
<sequence length="109" mass="11566">MTQVSPTDGAPRDEAARPVNRFQEVRKARFADNPVSDVSPPPVSTTPPFLTSPALISPAPLQSPDLPPVFTSTSTTAPPVTNVTPKIPMKQALAQLGQIVKELNEVNAL</sequence>
<dbReference type="AlphaFoldDB" id="A0A2G9UCJ8"/>
<name>A0A2G9UCJ8_TELCI</name>
<dbReference type="OrthoDB" id="5876800at2759"/>